<dbReference type="InterPro" id="IPR015813">
    <property type="entry name" value="Pyrv/PenolPyrv_kinase-like_dom"/>
</dbReference>
<accession>A0AAJ0FXF4</accession>
<proteinExistence type="predicted"/>
<sequence length="133" mass="14877">MYYHGRVHRHDPRPLEHHLGEPFGRAIWENLDGQAALIIEMETEVGINNLDAIPSAVGCKMDVVWTGLIDLRVSMGLDGIWGKGPDFLRTIQLVANKTLAVVCGDWLALTNKRGTIRSGRTNPPPTDKRQIER</sequence>
<gene>
    <name evidence="1" type="ORF">QQS21_007046</name>
</gene>
<comment type="caution">
    <text evidence="1">The sequence shown here is derived from an EMBL/GenBank/DDBJ whole genome shotgun (WGS) entry which is preliminary data.</text>
</comment>
<protein>
    <submittedName>
        <fullName evidence="1">Uncharacterized protein</fullName>
    </submittedName>
</protein>
<dbReference type="InterPro" id="IPR040442">
    <property type="entry name" value="Pyrv_kinase-like_dom_sf"/>
</dbReference>
<reference evidence="1" key="1">
    <citation type="submission" date="2023-06" db="EMBL/GenBank/DDBJ databases">
        <title>Conoideocrella luteorostrata (Hypocreales: Clavicipitaceae), a potential biocontrol fungus for elongate hemlock scale in United States Christmas tree production areas.</title>
        <authorList>
            <person name="Barrett H."/>
            <person name="Lovett B."/>
            <person name="Macias A.M."/>
            <person name="Stajich J.E."/>
            <person name="Kasson M.T."/>
        </authorList>
    </citation>
    <scope>NUCLEOTIDE SEQUENCE</scope>
    <source>
        <strain evidence="1">ARSEF 14590</strain>
    </source>
</reference>
<dbReference type="AlphaFoldDB" id="A0AAJ0FXF4"/>
<dbReference type="Gene3D" id="3.20.20.60">
    <property type="entry name" value="Phosphoenolpyruvate-binding domains"/>
    <property type="match status" value="1"/>
</dbReference>
<dbReference type="GO" id="GO:0003824">
    <property type="term" value="F:catalytic activity"/>
    <property type="evidence" value="ECO:0007669"/>
    <property type="project" value="InterPro"/>
</dbReference>
<evidence type="ECO:0000313" key="1">
    <source>
        <dbReference type="EMBL" id="KAK2595259.1"/>
    </source>
</evidence>
<dbReference type="EMBL" id="JASWJB010000138">
    <property type="protein sequence ID" value="KAK2595259.1"/>
    <property type="molecule type" value="Genomic_DNA"/>
</dbReference>
<dbReference type="SUPFAM" id="SSF51621">
    <property type="entry name" value="Phosphoenolpyruvate/pyruvate domain"/>
    <property type="match status" value="1"/>
</dbReference>
<keyword evidence="2" id="KW-1185">Reference proteome</keyword>
<organism evidence="1 2">
    <name type="scientific">Conoideocrella luteorostrata</name>
    <dbReference type="NCBI Taxonomy" id="1105319"/>
    <lineage>
        <taxon>Eukaryota</taxon>
        <taxon>Fungi</taxon>
        <taxon>Dikarya</taxon>
        <taxon>Ascomycota</taxon>
        <taxon>Pezizomycotina</taxon>
        <taxon>Sordariomycetes</taxon>
        <taxon>Hypocreomycetidae</taxon>
        <taxon>Hypocreales</taxon>
        <taxon>Clavicipitaceae</taxon>
        <taxon>Conoideocrella</taxon>
    </lineage>
</organism>
<name>A0AAJ0FXF4_9HYPO</name>
<evidence type="ECO:0000313" key="2">
    <source>
        <dbReference type="Proteomes" id="UP001251528"/>
    </source>
</evidence>
<dbReference type="Proteomes" id="UP001251528">
    <property type="component" value="Unassembled WGS sequence"/>
</dbReference>